<evidence type="ECO:0000259" key="3">
    <source>
        <dbReference type="Pfam" id="PF05368"/>
    </source>
</evidence>
<dbReference type="InterPro" id="IPR008030">
    <property type="entry name" value="NmrA-like"/>
</dbReference>
<organism evidence="4 5">
    <name type="scientific">Trematosphaeria pertusa</name>
    <dbReference type="NCBI Taxonomy" id="390896"/>
    <lineage>
        <taxon>Eukaryota</taxon>
        <taxon>Fungi</taxon>
        <taxon>Dikarya</taxon>
        <taxon>Ascomycota</taxon>
        <taxon>Pezizomycotina</taxon>
        <taxon>Dothideomycetes</taxon>
        <taxon>Pleosporomycetidae</taxon>
        <taxon>Pleosporales</taxon>
        <taxon>Massarineae</taxon>
        <taxon>Trematosphaeriaceae</taxon>
        <taxon>Trematosphaeria</taxon>
    </lineage>
</organism>
<dbReference type="OrthoDB" id="419598at2759"/>
<dbReference type="Gene3D" id="3.40.50.720">
    <property type="entry name" value="NAD(P)-binding Rossmann-like Domain"/>
    <property type="match status" value="1"/>
</dbReference>
<name>A0A6A6I8N3_9PLEO</name>
<keyword evidence="2" id="KW-0560">Oxidoreductase</keyword>
<dbReference type="InterPro" id="IPR036291">
    <property type="entry name" value="NAD(P)-bd_dom_sf"/>
</dbReference>
<feature type="domain" description="NmrA-like" evidence="3">
    <location>
        <begin position="18"/>
        <end position="124"/>
    </location>
</feature>
<dbReference type="CDD" id="cd05259">
    <property type="entry name" value="PCBER_SDR_a"/>
    <property type="match status" value="1"/>
</dbReference>
<dbReference type="AlphaFoldDB" id="A0A6A6I8N3"/>
<keyword evidence="5" id="KW-1185">Reference proteome</keyword>
<dbReference type="SUPFAM" id="SSF51735">
    <property type="entry name" value="NAD(P)-binding Rossmann-fold domains"/>
    <property type="match status" value="1"/>
</dbReference>
<reference evidence="4" key="1">
    <citation type="journal article" date="2020" name="Stud. Mycol.">
        <title>101 Dothideomycetes genomes: a test case for predicting lifestyles and emergence of pathogens.</title>
        <authorList>
            <person name="Haridas S."/>
            <person name="Albert R."/>
            <person name="Binder M."/>
            <person name="Bloem J."/>
            <person name="Labutti K."/>
            <person name="Salamov A."/>
            <person name="Andreopoulos B."/>
            <person name="Baker S."/>
            <person name="Barry K."/>
            <person name="Bills G."/>
            <person name="Bluhm B."/>
            <person name="Cannon C."/>
            <person name="Castanera R."/>
            <person name="Culley D."/>
            <person name="Daum C."/>
            <person name="Ezra D."/>
            <person name="Gonzalez J."/>
            <person name="Henrissat B."/>
            <person name="Kuo A."/>
            <person name="Liang C."/>
            <person name="Lipzen A."/>
            <person name="Lutzoni F."/>
            <person name="Magnuson J."/>
            <person name="Mondo S."/>
            <person name="Nolan M."/>
            <person name="Ohm R."/>
            <person name="Pangilinan J."/>
            <person name="Park H.-J."/>
            <person name="Ramirez L."/>
            <person name="Alfaro M."/>
            <person name="Sun H."/>
            <person name="Tritt A."/>
            <person name="Yoshinaga Y."/>
            <person name="Zwiers L.-H."/>
            <person name="Turgeon B."/>
            <person name="Goodwin S."/>
            <person name="Spatafora J."/>
            <person name="Crous P."/>
            <person name="Grigoriev I."/>
        </authorList>
    </citation>
    <scope>NUCLEOTIDE SEQUENCE</scope>
    <source>
        <strain evidence="4">CBS 122368</strain>
    </source>
</reference>
<evidence type="ECO:0000313" key="5">
    <source>
        <dbReference type="Proteomes" id="UP000800094"/>
    </source>
</evidence>
<dbReference type="InterPro" id="IPR045312">
    <property type="entry name" value="PCBER-like"/>
</dbReference>
<evidence type="ECO:0000313" key="4">
    <source>
        <dbReference type="EMBL" id="KAF2246302.1"/>
    </source>
</evidence>
<evidence type="ECO:0000256" key="2">
    <source>
        <dbReference type="ARBA" id="ARBA00023002"/>
    </source>
</evidence>
<sequence>MAQQYACNQPSTFKNHIQNIAIVGAAGQVGKFISSALLEKNKFKITAITREGSTNTPVPGIHIAAVDYDKPDTLVEALKDHDVLIITMSVRAPPGQSAKLIEAAAKAGVPWVLPNEFGGDGTNEELGRDIVIGPGKKKDRDLIESLGVSSWIGIACGFWYEYSLAGPGLYGIDIAKREVVFFDDGKQRLNTSTWPQTGRAIAQLLSLPILPQDENDKNVTLSSYRNRFVFVSSFTLNQREMLDSVQRVTGTTNADWEISSVPAKQRFEEAQKRMATGDYRAFATVLYTRAFFPGDNAALFEVTHGLDNEKLGLPKEDLDEYTKESVKLAESGYFAKIFGSS</sequence>
<dbReference type="GeneID" id="54589091"/>
<dbReference type="RefSeq" id="XP_033681306.1">
    <property type="nucleotide sequence ID" value="XM_033835761.1"/>
</dbReference>
<dbReference type="Gene3D" id="3.90.25.10">
    <property type="entry name" value="UDP-galactose 4-epimerase, domain 1"/>
    <property type="match status" value="1"/>
</dbReference>
<evidence type="ECO:0000256" key="1">
    <source>
        <dbReference type="ARBA" id="ARBA00022857"/>
    </source>
</evidence>
<proteinExistence type="predicted"/>
<dbReference type="GO" id="GO:0016491">
    <property type="term" value="F:oxidoreductase activity"/>
    <property type="evidence" value="ECO:0007669"/>
    <property type="project" value="UniProtKB-KW"/>
</dbReference>
<gene>
    <name evidence="4" type="ORF">BU26DRAFT_607519</name>
</gene>
<dbReference type="Pfam" id="PF05368">
    <property type="entry name" value="NmrA"/>
    <property type="match status" value="1"/>
</dbReference>
<dbReference type="EMBL" id="ML987199">
    <property type="protein sequence ID" value="KAF2246302.1"/>
    <property type="molecule type" value="Genomic_DNA"/>
</dbReference>
<dbReference type="PANTHER" id="PTHR47706:SF7">
    <property type="entry name" value="CIPA-LIKE, PUTATIVE (AFU_ORTHOLOGUE AFUA_1G01630)-RELATED"/>
    <property type="match status" value="1"/>
</dbReference>
<dbReference type="Proteomes" id="UP000800094">
    <property type="component" value="Unassembled WGS sequence"/>
</dbReference>
<dbReference type="PANTHER" id="PTHR47706">
    <property type="entry name" value="NMRA-LIKE FAMILY PROTEIN"/>
    <property type="match status" value="1"/>
</dbReference>
<keyword evidence="1" id="KW-0521">NADP</keyword>
<dbReference type="InterPro" id="IPR051609">
    <property type="entry name" value="NmrA/Isoflavone_reductase-like"/>
</dbReference>
<protein>
    <submittedName>
        <fullName evidence="4">NAD(P)-binding protein</fullName>
    </submittedName>
</protein>
<accession>A0A6A6I8N3</accession>